<dbReference type="Proteomes" id="UP000054804">
    <property type="component" value="Unassembled WGS sequence"/>
</dbReference>
<evidence type="ECO:0000313" key="5">
    <source>
        <dbReference type="EMBL" id="KUF13345.1"/>
    </source>
</evidence>
<dbReference type="SUPFAM" id="SSF46785">
    <property type="entry name" value="Winged helix' DNA-binding domain"/>
    <property type="match status" value="1"/>
</dbReference>
<proteinExistence type="predicted"/>
<organism evidence="5 6">
    <name type="scientific">Streptomyces silvensis</name>
    <dbReference type="NCBI Taxonomy" id="1765722"/>
    <lineage>
        <taxon>Bacteria</taxon>
        <taxon>Bacillati</taxon>
        <taxon>Actinomycetota</taxon>
        <taxon>Actinomycetes</taxon>
        <taxon>Kitasatosporales</taxon>
        <taxon>Streptomycetaceae</taxon>
        <taxon>Streptomyces</taxon>
    </lineage>
</organism>
<dbReference type="GO" id="GO:0003700">
    <property type="term" value="F:DNA-binding transcription factor activity"/>
    <property type="evidence" value="ECO:0007669"/>
    <property type="project" value="InterPro"/>
</dbReference>
<dbReference type="PANTHER" id="PTHR44846">
    <property type="entry name" value="MANNOSYL-D-GLYCERATE TRANSPORT/METABOLISM SYSTEM REPRESSOR MNGR-RELATED"/>
    <property type="match status" value="1"/>
</dbReference>
<dbReference type="InterPro" id="IPR011663">
    <property type="entry name" value="UTRA"/>
</dbReference>
<evidence type="ECO:0000256" key="2">
    <source>
        <dbReference type="ARBA" id="ARBA00023125"/>
    </source>
</evidence>
<accession>A0A0W7WS17</accession>
<dbReference type="SUPFAM" id="SSF64288">
    <property type="entry name" value="Chorismate lyase-like"/>
    <property type="match status" value="1"/>
</dbReference>
<sequence length="248" mass="27458">MSQPDHPYMRVAERIRRRILDGVLKEGEKLVPQRELAKQEGISIATLGRALDQLQVEGYITTTRRGTFVANAPAVAPSSYDRIARVQRTGSVLAAGETLIVTAAELVKPPQYVAELFDLNEGDQVVRRQWHTGKGQQRTGLFVTWYPAHFAAAVPELLSTSRVSSPGLLLKIQQATGRRVAHGRDDMHGRDADAREANFLALRVGSPILAGAHRLWDDQGVIEYGEWCLPYRLTVGYEYTFATAPDAP</sequence>
<dbReference type="InterPro" id="IPR050679">
    <property type="entry name" value="Bact_HTH_transcr_reg"/>
</dbReference>
<dbReference type="Pfam" id="PF00392">
    <property type="entry name" value="GntR"/>
    <property type="match status" value="1"/>
</dbReference>
<dbReference type="AlphaFoldDB" id="A0A0W7WS17"/>
<dbReference type="InterPro" id="IPR036390">
    <property type="entry name" value="WH_DNA-bd_sf"/>
</dbReference>
<dbReference type="Gene3D" id="1.10.10.10">
    <property type="entry name" value="Winged helix-like DNA-binding domain superfamily/Winged helix DNA-binding domain"/>
    <property type="match status" value="1"/>
</dbReference>
<dbReference type="PANTHER" id="PTHR44846:SF17">
    <property type="entry name" value="GNTR-FAMILY TRANSCRIPTIONAL REGULATOR"/>
    <property type="match status" value="1"/>
</dbReference>
<reference evidence="5 6" key="1">
    <citation type="submission" date="2015-12" db="EMBL/GenBank/DDBJ databases">
        <title>Draft genome sequence of Streptomyces silvensis ATCC 53525, a producer of novel hormone antagonists.</title>
        <authorList>
            <person name="Johnston C.W."/>
            <person name="Li Y."/>
            <person name="Magarvey N.A."/>
        </authorList>
    </citation>
    <scope>NUCLEOTIDE SEQUENCE [LARGE SCALE GENOMIC DNA]</scope>
    <source>
        <strain evidence="5 6">ATCC 53525</strain>
    </source>
</reference>
<dbReference type="OrthoDB" id="3192286at2"/>
<keyword evidence="2" id="KW-0238">DNA-binding</keyword>
<keyword evidence="3" id="KW-0804">Transcription</keyword>
<evidence type="ECO:0000256" key="1">
    <source>
        <dbReference type="ARBA" id="ARBA00023015"/>
    </source>
</evidence>
<keyword evidence="6" id="KW-1185">Reference proteome</keyword>
<comment type="caution">
    <text evidence="5">The sequence shown here is derived from an EMBL/GenBank/DDBJ whole genome shotgun (WGS) entry which is preliminary data.</text>
</comment>
<dbReference type="CDD" id="cd07377">
    <property type="entry name" value="WHTH_GntR"/>
    <property type="match status" value="1"/>
</dbReference>
<dbReference type="InterPro" id="IPR000524">
    <property type="entry name" value="Tscrpt_reg_HTH_GntR"/>
</dbReference>
<dbReference type="Gene3D" id="3.40.1410.10">
    <property type="entry name" value="Chorismate lyase-like"/>
    <property type="match status" value="1"/>
</dbReference>
<dbReference type="Pfam" id="PF07702">
    <property type="entry name" value="UTRA"/>
    <property type="match status" value="1"/>
</dbReference>
<evidence type="ECO:0000313" key="6">
    <source>
        <dbReference type="Proteomes" id="UP000054804"/>
    </source>
</evidence>
<dbReference type="EMBL" id="LOCL01000078">
    <property type="protein sequence ID" value="KUF13345.1"/>
    <property type="molecule type" value="Genomic_DNA"/>
</dbReference>
<protein>
    <submittedName>
        <fullName evidence="5">GntR family transcriptional regulator</fullName>
    </submittedName>
</protein>
<dbReference type="InterPro" id="IPR036388">
    <property type="entry name" value="WH-like_DNA-bd_sf"/>
</dbReference>
<dbReference type="GO" id="GO:0045892">
    <property type="term" value="P:negative regulation of DNA-templated transcription"/>
    <property type="evidence" value="ECO:0007669"/>
    <property type="project" value="TreeGrafter"/>
</dbReference>
<dbReference type="GO" id="GO:0003677">
    <property type="term" value="F:DNA binding"/>
    <property type="evidence" value="ECO:0007669"/>
    <property type="project" value="UniProtKB-KW"/>
</dbReference>
<gene>
    <name evidence="5" type="ORF">AT728_33370</name>
</gene>
<keyword evidence="1" id="KW-0805">Transcription regulation</keyword>
<evidence type="ECO:0000259" key="4">
    <source>
        <dbReference type="PROSITE" id="PS50949"/>
    </source>
</evidence>
<dbReference type="RefSeq" id="WP_058852400.1">
    <property type="nucleotide sequence ID" value="NZ_LOCL01000078.1"/>
</dbReference>
<feature type="domain" description="HTH gntR-type" evidence="4">
    <location>
        <begin position="5"/>
        <end position="72"/>
    </location>
</feature>
<name>A0A0W7WS17_9ACTN</name>
<dbReference type="STRING" id="1765722.AT728_33370"/>
<dbReference type="InterPro" id="IPR028978">
    <property type="entry name" value="Chorismate_lyase_/UTRA_dom_sf"/>
</dbReference>
<dbReference type="PROSITE" id="PS50949">
    <property type="entry name" value="HTH_GNTR"/>
    <property type="match status" value="1"/>
</dbReference>
<dbReference type="SMART" id="SM00345">
    <property type="entry name" value="HTH_GNTR"/>
    <property type="match status" value="1"/>
</dbReference>
<evidence type="ECO:0000256" key="3">
    <source>
        <dbReference type="ARBA" id="ARBA00023163"/>
    </source>
</evidence>